<dbReference type="PANTHER" id="PTHR20854">
    <property type="entry name" value="INOSITOL MONOPHOSPHATASE"/>
    <property type="match status" value="1"/>
</dbReference>
<dbReference type="Gene3D" id="3.40.190.80">
    <property type="match status" value="1"/>
</dbReference>
<gene>
    <name evidence="8" type="ORF">DKT68_20875</name>
</gene>
<feature type="binding site" evidence="6">
    <location>
        <position position="94"/>
    </location>
    <ligand>
        <name>Mg(2+)</name>
        <dbReference type="ChEBI" id="CHEBI:18420"/>
        <label>1</label>
        <note>catalytic</note>
    </ligand>
</feature>
<evidence type="ECO:0000256" key="2">
    <source>
        <dbReference type="ARBA" id="ARBA00001946"/>
    </source>
</evidence>
<keyword evidence="5 6" id="KW-0460">Magnesium</keyword>
<feature type="binding site" evidence="6">
    <location>
        <position position="221"/>
    </location>
    <ligand>
        <name>Mg(2+)</name>
        <dbReference type="ChEBI" id="CHEBI:18420"/>
        <label>1</label>
        <note>catalytic</note>
    </ligand>
</feature>
<dbReference type="InterPro" id="IPR000760">
    <property type="entry name" value="Inositol_monophosphatase-like"/>
</dbReference>
<keyword evidence="3 6" id="KW-0479">Metal-binding</keyword>
<dbReference type="SUPFAM" id="SSF56655">
    <property type="entry name" value="Carbohydrate phosphatase"/>
    <property type="match status" value="1"/>
</dbReference>
<evidence type="ECO:0000313" key="8">
    <source>
        <dbReference type="EMBL" id="PWR06908.1"/>
    </source>
</evidence>
<accession>A0A317CWD4</accession>
<dbReference type="AlphaFoldDB" id="A0A317CWD4"/>
<dbReference type="Proteomes" id="UP000245410">
    <property type="component" value="Unassembled WGS sequence"/>
</dbReference>
<dbReference type="EC" id="3.1.3.25" evidence="7"/>
<dbReference type="InterPro" id="IPR033942">
    <property type="entry name" value="IMPase"/>
</dbReference>
<dbReference type="OrthoDB" id="9772456at2"/>
<dbReference type="CDD" id="cd01639">
    <property type="entry name" value="IMPase"/>
    <property type="match status" value="1"/>
</dbReference>
<proteinExistence type="inferred from homology"/>
<evidence type="ECO:0000256" key="1">
    <source>
        <dbReference type="ARBA" id="ARBA00001033"/>
    </source>
</evidence>
<dbReference type="PROSITE" id="PS00629">
    <property type="entry name" value="IMP_1"/>
    <property type="match status" value="1"/>
</dbReference>
<comment type="caution">
    <text evidence="8">The sequence shown here is derived from an EMBL/GenBank/DDBJ whole genome shotgun (WGS) entry which is preliminary data.</text>
</comment>
<dbReference type="Pfam" id="PF00459">
    <property type="entry name" value="Inositol_P"/>
    <property type="match status" value="1"/>
</dbReference>
<feature type="binding site" evidence="6">
    <location>
        <position position="74"/>
    </location>
    <ligand>
        <name>Mg(2+)</name>
        <dbReference type="ChEBI" id="CHEBI:18420"/>
        <label>1</label>
        <note>catalytic</note>
    </ligand>
</feature>
<dbReference type="GO" id="GO:0007165">
    <property type="term" value="P:signal transduction"/>
    <property type="evidence" value="ECO:0007669"/>
    <property type="project" value="TreeGrafter"/>
</dbReference>
<comment type="similarity">
    <text evidence="7">Belongs to the inositol monophosphatase superfamily.</text>
</comment>
<organism evidence="8 9">
    <name type="scientific">Micromonospora acroterricola</name>
    <dbReference type="NCBI Taxonomy" id="2202421"/>
    <lineage>
        <taxon>Bacteria</taxon>
        <taxon>Bacillati</taxon>
        <taxon>Actinomycetota</taxon>
        <taxon>Actinomycetes</taxon>
        <taxon>Micromonosporales</taxon>
        <taxon>Micromonosporaceae</taxon>
        <taxon>Micromonospora</taxon>
    </lineage>
</organism>
<comment type="catalytic activity">
    <reaction evidence="1 7">
        <text>a myo-inositol phosphate + H2O = myo-inositol + phosphate</text>
        <dbReference type="Rhea" id="RHEA:24056"/>
        <dbReference type="ChEBI" id="CHEBI:15377"/>
        <dbReference type="ChEBI" id="CHEBI:17268"/>
        <dbReference type="ChEBI" id="CHEBI:43474"/>
        <dbReference type="ChEBI" id="CHEBI:84139"/>
        <dbReference type="EC" id="3.1.3.25"/>
    </reaction>
</comment>
<evidence type="ECO:0000256" key="7">
    <source>
        <dbReference type="RuleBase" id="RU364068"/>
    </source>
</evidence>
<evidence type="ECO:0000256" key="6">
    <source>
        <dbReference type="PIRSR" id="PIRSR600760-2"/>
    </source>
</evidence>
<evidence type="ECO:0000313" key="9">
    <source>
        <dbReference type="Proteomes" id="UP000245410"/>
    </source>
</evidence>
<dbReference type="GO" id="GO:0008934">
    <property type="term" value="F:inositol monophosphate 1-phosphatase activity"/>
    <property type="evidence" value="ECO:0007669"/>
    <property type="project" value="InterPro"/>
</dbReference>
<dbReference type="GO" id="GO:0046872">
    <property type="term" value="F:metal ion binding"/>
    <property type="evidence" value="ECO:0007669"/>
    <property type="project" value="UniProtKB-KW"/>
</dbReference>
<evidence type="ECO:0000256" key="3">
    <source>
        <dbReference type="ARBA" id="ARBA00022723"/>
    </source>
</evidence>
<keyword evidence="9" id="KW-1185">Reference proteome</keyword>
<dbReference type="GO" id="GO:0006020">
    <property type="term" value="P:inositol metabolic process"/>
    <property type="evidence" value="ECO:0007669"/>
    <property type="project" value="TreeGrafter"/>
</dbReference>
<dbReference type="InterPro" id="IPR020583">
    <property type="entry name" value="Inositol_monoP_metal-BS"/>
</dbReference>
<reference evidence="8 9" key="1">
    <citation type="submission" date="2018-05" db="EMBL/GenBank/DDBJ databases">
        <title>Micromonospora atacamensis sp. nov., a novel actinobacteria isolated from high altitude Atacama Desert soil.</title>
        <authorList>
            <person name="Carro L."/>
            <person name="Golinska P."/>
            <person name="Klenk H.-P."/>
            <person name="Goodfellow M."/>
        </authorList>
    </citation>
    <scope>NUCLEOTIDE SEQUENCE [LARGE SCALE GENOMIC DNA]</scope>
    <source>
        <strain evidence="8 9">5R2A7</strain>
    </source>
</reference>
<name>A0A317CWD4_9ACTN</name>
<dbReference type="RefSeq" id="WP_109819095.1">
    <property type="nucleotide sequence ID" value="NZ_QGKR01000233.1"/>
</dbReference>
<dbReference type="EMBL" id="QGKR01000233">
    <property type="protein sequence ID" value="PWR06908.1"/>
    <property type="molecule type" value="Genomic_DNA"/>
</dbReference>
<feature type="binding site" evidence="6">
    <location>
        <position position="96"/>
    </location>
    <ligand>
        <name>Mg(2+)</name>
        <dbReference type="ChEBI" id="CHEBI:18420"/>
        <label>1</label>
        <note>catalytic</note>
    </ligand>
</feature>
<keyword evidence="4 7" id="KW-0378">Hydrolase</keyword>
<feature type="binding site" evidence="6">
    <location>
        <position position="97"/>
    </location>
    <ligand>
        <name>Mg(2+)</name>
        <dbReference type="ChEBI" id="CHEBI:18420"/>
        <label>1</label>
        <note>catalytic</note>
    </ligand>
</feature>
<protein>
    <recommendedName>
        <fullName evidence="7">Inositol-1-monophosphatase</fullName>
        <ecNumber evidence="7">3.1.3.25</ecNumber>
    </recommendedName>
</protein>
<dbReference type="PRINTS" id="PR00377">
    <property type="entry name" value="IMPHPHTASES"/>
</dbReference>
<comment type="cofactor">
    <cofactor evidence="2 6 7">
        <name>Mg(2+)</name>
        <dbReference type="ChEBI" id="CHEBI:18420"/>
    </cofactor>
</comment>
<evidence type="ECO:0000256" key="4">
    <source>
        <dbReference type="ARBA" id="ARBA00022801"/>
    </source>
</evidence>
<dbReference type="Gene3D" id="3.30.540.10">
    <property type="entry name" value="Fructose-1,6-Bisphosphatase, subunit A, domain 1"/>
    <property type="match status" value="1"/>
</dbReference>
<evidence type="ECO:0000256" key="5">
    <source>
        <dbReference type="ARBA" id="ARBA00022842"/>
    </source>
</evidence>
<dbReference type="PANTHER" id="PTHR20854:SF4">
    <property type="entry name" value="INOSITOL-1-MONOPHOSPHATASE-RELATED"/>
    <property type="match status" value="1"/>
</dbReference>
<sequence>MDRLAPPPGDLLAIGVEVAREAAATAYRMRAEGVSVAATKSTVTDVVTAADRAVERQVLDALHQLRPGDAVLGEEYGTGDTGPVEPGGVRWIVDPIDGTVNYLYGLPYSAVSLAAEVNGVVVAGVVRNVSTGEEWTATAGGGAWRDGVRLRCSGETDLGQALVGTGFGYDAGRRAHQARVVAGLIAHVRDIRRLGAAALDLCLVAEGRLDAYFEKGLAAWDLAAGGLVAAEAGVLVTGLDGRPPGPDLVLAAPPALFAPLHDRLAALDAAGGP</sequence>